<dbReference type="SMART" id="SM00715">
    <property type="entry name" value="LA"/>
    <property type="match status" value="1"/>
</dbReference>
<feature type="compositionally biased region" description="Basic and acidic residues" evidence="3">
    <location>
        <begin position="525"/>
        <end position="535"/>
    </location>
</feature>
<evidence type="ECO:0000256" key="1">
    <source>
        <dbReference type="ARBA" id="ARBA00022884"/>
    </source>
</evidence>
<reference evidence="5 6" key="1">
    <citation type="submission" date="2024-10" db="EMBL/GenBank/DDBJ databases">
        <title>Updated reference genomes for cyclostephanoid diatoms.</title>
        <authorList>
            <person name="Roberts W.R."/>
            <person name="Alverson A.J."/>
        </authorList>
    </citation>
    <scope>NUCLEOTIDE SEQUENCE [LARGE SCALE GENOMIC DNA]</scope>
    <source>
        <strain evidence="5 6">AJA232-27</strain>
    </source>
</reference>
<evidence type="ECO:0000256" key="3">
    <source>
        <dbReference type="SAM" id="MobiDB-lite"/>
    </source>
</evidence>
<feature type="domain" description="HTH La-type RNA-binding" evidence="4">
    <location>
        <begin position="24"/>
        <end position="136"/>
    </location>
</feature>
<evidence type="ECO:0000313" key="6">
    <source>
        <dbReference type="Proteomes" id="UP001530293"/>
    </source>
</evidence>
<protein>
    <recommendedName>
        <fullName evidence="4">HTH La-type RNA-binding domain-containing protein</fullName>
    </recommendedName>
</protein>
<feature type="compositionally biased region" description="Basic and acidic residues" evidence="3">
    <location>
        <begin position="557"/>
        <end position="573"/>
    </location>
</feature>
<name>A0ABD3M2Q2_9STRA</name>
<feature type="compositionally biased region" description="Low complexity" evidence="3">
    <location>
        <begin position="339"/>
        <end position="348"/>
    </location>
</feature>
<dbReference type="SUPFAM" id="SSF46785">
    <property type="entry name" value="Winged helix' DNA-binding domain"/>
    <property type="match status" value="1"/>
</dbReference>
<feature type="region of interest" description="Disordered" evidence="3">
    <location>
        <begin position="640"/>
        <end position="690"/>
    </location>
</feature>
<gene>
    <name evidence="5" type="ORF">ACHAWU_009866</name>
</gene>
<feature type="compositionally biased region" description="Basic residues" evidence="3">
    <location>
        <begin position="310"/>
        <end position="321"/>
    </location>
</feature>
<evidence type="ECO:0000256" key="2">
    <source>
        <dbReference type="PROSITE-ProRule" id="PRU00332"/>
    </source>
</evidence>
<keyword evidence="6" id="KW-1185">Reference proteome</keyword>
<feature type="compositionally biased region" description="Polar residues" evidence="3">
    <location>
        <begin position="246"/>
        <end position="271"/>
    </location>
</feature>
<feature type="compositionally biased region" description="Pro residues" evidence="3">
    <location>
        <begin position="155"/>
        <end position="172"/>
    </location>
</feature>
<sequence length="721" mass="77683">MQSEMTDRSSRGNDQLLISTTEIDASQESVYTRLRTQVEFYFSPKNLSRDTYLRKMLTSEHLDIPTPRPAQYMCPVGIITNFPKVKDICSQFSPRLQKEPAALLLARALEGSNSVVTISSDGNWIGPVNQILPPPTVLGVPPAGMEGAMGQQLPPRIPPQFPPQGYQHPPPLVDSMSNPMHQGMMGTVPPPPPPPVPVQQKQHQHRGEGQGFMYQKQQERPSPMGSESPSSTSLESLPQHQQQQQAYVSNLPLPSSKNSVGGTQASLSSMSDVGAKGGQPMTFLGPQGGGVTSFPQGPSHQHYGGGGGGQKKRVEKKKHKNNQQPQHQQQHNTQRDSYGSSTSGTTGSKNNESEGHHNNFQRRGSSPTPPIGEHHRGGSGGDKFKKSGSGEQHSQYRRDNSNSSPSGFNNRSYNRQKQQHQHSDRSSSSDAIPSTSSNSQQRRQSKADENKEIFTSSDFPGLGGGEADEQQLQSSDKKPNSNLVGYASALLKKKDVPKAEESKSNVGKSTASTSPSKSAPSPTMKKAENQSHETDDIGQEIQAGLQELSLVGNDGNVHADSKQRELSHGHDNDANETEVCRTSTCAAGLGSEQTDANNSVSNSPARPDSGGMDAKHELKPTSESLSTISLPVIDVFNSDEFPAREAPNETGNVASRGTLPPTEIAAQPSEVPNDPHSTHRDEKPKPTGAWGSKRLFADVSLFSAAFLTNLILLSQLTPTPL</sequence>
<evidence type="ECO:0000259" key="4">
    <source>
        <dbReference type="PROSITE" id="PS50961"/>
    </source>
</evidence>
<feature type="compositionally biased region" description="Polar residues" evidence="3">
    <location>
        <begin position="580"/>
        <end position="604"/>
    </location>
</feature>
<dbReference type="InterPro" id="IPR036390">
    <property type="entry name" value="WH_DNA-bd_sf"/>
</dbReference>
<feature type="region of interest" description="Disordered" evidence="3">
    <location>
        <begin position="150"/>
        <end position="625"/>
    </location>
</feature>
<dbReference type="AlphaFoldDB" id="A0ABD3M2Q2"/>
<dbReference type="PROSITE" id="PS50961">
    <property type="entry name" value="HTH_LA"/>
    <property type="match status" value="1"/>
</dbReference>
<proteinExistence type="predicted"/>
<feature type="compositionally biased region" description="Pro residues" evidence="3">
    <location>
        <begin position="188"/>
        <end position="197"/>
    </location>
</feature>
<evidence type="ECO:0000313" key="5">
    <source>
        <dbReference type="EMBL" id="KAL3756472.1"/>
    </source>
</evidence>
<dbReference type="InterPro" id="IPR006630">
    <property type="entry name" value="La_HTH"/>
</dbReference>
<dbReference type="EMBL" id="JALLBG020000303">
    <property type="protein sequence ID" value="KAL3756472.1"/>
    <property type="molecule type" value="Genomic_DNA"/>
</dbReference>
<feature type="compositionally biased region" description="Basic and acidic residues" evidence="3">
    <location>
        <begin position="492"/>
        <end position="503"/>
    </location>
</feature>
<keyword evidence="1 2" id="KW-0694">RNA-binding</keyword>
<feature type="compositionally biased region" description="Low complexity" evidence="3">
    <location>
        <begin position="508"/>
        <end position="524"/>
    </location>
</feature>
<feature type="compositionally biased region" description="Basic and acidic residues" evidence="3">
    <location>
        <begin position="676"/>
        <end position="685"/>
    </location>
</feature>
<feature type="compositionally biased region" description="Low complexity" evidence="3">
    <location>
        <begin position="322"/>
        <end position="332"/>
    </location>
</feature>
<feature type="compositionally biased region" description="Low complexity" evidence="3">
    <location>
        <begin position="221"/>
        <end position="245"/>
    </location>
</feature>
<organism evidence="5 6">
    <name type="scientific">Discostella pseudostelligera</name>
    <dbReference type="NCBI Taxonomy" id="259834"/>
    <lineage>
        <taxon>Eukaryota</taxon>
        <taxon>Sar</taxon>
        <taxon>Stramenopiles</taxon>
        <taxon>Ochrophyta</taxon>
        <taxon>Bacillariophyta</taxon>
        <taxon>Coscinodiscophyceae</taxon>
        <taxon>Thalassiosirophycidae</taxon>
        <taxon>Stephanodiscales</taxon>
        <taxon>Stephanodiscaceae</taxon>
        <taxon>Discostella</taxon>
    </lineage>
</organism>
<feature type="compositionally biased region" description="Polar residues" evidence="3">
    <location>
        <begin position="401"/>
        <end position="416"/>
    </location>
</feature>
<dbReference type="GO" id="GO:0003723">
    <property type="term" value="F:RNA binding"/>
    <property type="evidence" value="ECO:0007669"/>
    <property type="project" value="UniProtKB-UniRule"/>
</dbReference>
<dbReference type="Proteomes" id="UP001530293">
    <property type="component" value="Unassembled WGS sequence"/>
</dbReference>
<accession>A0ABD3M2Q2</accession>
<comment type="caution">
    <text evidence="5">The sequence shown here is derived from an EMBL/GenBank/DDBJ whole genome shotgun (WGS) entry which is preliminary data.</text>
</comment>
<dbReference type="Gene3D" id="1.10.10.10">
    <property type="entry name" value="Winged helix-like DNA-binding domain superfamily/Winged helix DNA-binding domain"/>
    <property type="match status" value="1"/>
</dbReference>
<feature type="compositionally biased region" description="Low complexity" evidence="3">
    <location>
        <begin position="428"/>
        <end position="442"/>
    </location>
</feature>
<dbReference type="InterPro" id="IPR036388">
    <property type="entry name" value="WH-like_DNA-bd_sf"/>
</dbReference>